<gene>
    <name evidence="11 12" type="primary">kdpC</name>
    <name evidence="12" type="ORF">NX778_05035</name>
</gene>
<comment type="caution">
    <text evidence="12">The sequence shown here is derived from an EMBL/GenBank/DDBJ whole genome shotgun (WGS) entry which is preliminary data.</text>
</comment>
<dbReference type="PIRSF" id="PIRSF001296">
    <property type="entry name" value="K_ATPase_KdpC"/>
    <property type="match status" value="1"/>
</dbReference>
<dbReference type="NCBIfam" id="TIGR00681">
    <property type="entry name" value="kdpC"/>
    <property type="match status" value="1"/>
</dbReference>
<comment type="function">
    <text evidence="11">Part of the high-affinity ATP-driven potassium transport (or Kdp) system, which catalyzes the hydrolysis of ATP coupled with the electrogenic transport of potassium into the cytoplasm. This subunit acts as a catalytic chaperone that increases the ATP-binding affinity of the ATP-hydrolyzing subunit KdpB by the formation of a transient KdpB/KdpC/ATP ternary complex.</text>
</comment>
<evidence type="ECO:0000313" key="13">
    <source>
        <dbReference type="Proteomes" id="UP001204621"/>
    </source>
</evidence>
<keyword evidence="2 11" id="KW-1003">Cell membrane</keyword>
<evidence type="ECO:0000256" key="9">
    <source>
        <dbReference type="ARBA" id="ARBA00023065"/>
    </source>
</evidence>
<keyword evidence="1 11" id="KW-0813">Transport</keyword>
<keyword evidence="4 11" id="KW-0812">Transmembrane</keyword>
<comment type="similarity">
    <text evidence="11">Belongs to the KdpC family.</text>
</comment>
<keyword evidence="13" id="KW-1185">Reference proteome</keyword>
<keyword evidence="6 11" id="KW-0067">ATP-binding</keyword>
<evidence type="ECO:0000256" key="4">
    <source>
        <dbReference type="ARBA" id="ARBA00022692"/>
    </source>
</evidence>
<dbReference type="Proteomes" id="UP001204621">
    <property type="component" value="Unassembled WGS sequence"/>
</dbReference>
<keyword evidence="9 11" id="KW-0406">Ion transport</keyword>
<dbReference type="RefSeq" id="WP_258810569.1">
    <property type="nucleotide sequence ID" value="NZ_JANUGU010000001.1"/>
</dbReference>
<dbReference type="EMBL" id="JANUGU010000001">
    <property type="protein sequence ID" value="MCS0657426.1"/>
    <property type="molecule type" value="Genomic_DNA"/>
</dbReference>
<dbReference type="PANTHER" id="PTHR30042:SF2">
    <property type="entry name" value="POTASSIUM-TRANSPORTING ATPASE KDPC SUBUNIT"/>
    <property type="match status" value="1"/>
</dbReference>
<evidence type="ECO:0000256" key="6">
    <source>
        <dbReference type="ARBA" id="ARBA00022840"/>
    </source>
</evidence>
<keyword evidence="10 11" id="KW-0472">Membrane</keyword>
<reference evidence="12 13" key="1">
    <citation type="submission" date="2022-08" db="EMBL/GenBank/DDBJ databases">
        <title>Reclassification of Massilia species as members of the genera Telluria, Duganella, Pseudoduganella, Mokoshia gen. nov. and Zemynaea gen. nov. using orthogonal and non-orthogonal genome-based approaches.</title>
        <authorList>
            <person name="Bowman J.P."/>
        </authorList>
    </citation>
    <scope>NUCLEOTIDE SEQUENCE [LARGE SCALE GENOMIC DNA]</scope>
    <source>
        <strain evidence="12 13">JCM 31606</strain>
    </source>
</reference>
<dbReference type="PANTHER" id="PTHR30042">
    <property type="entry name" value="POTASSIUM-TRANSPORTING ATPASE C CHAIN"/>
    <property type="match status" value="1"/>
</dbReference>
<dbReference type="InterPro" id="IPR003820">
    <property type="entry name" value="KdpC"/>
</dbReference>
<keyword evidence="3 11" id="KW-0633">Potassium transport</keyword>
<comment type="subcellular location">
    <subcellularLocation>
        <location evidence="11">Cell membrane</location>
        <topology evidence="11">Single-pass membrane protein</topology>
    </subcellularLocation>
</comment>
<evidence type="ECO:0000256" key="7">
    <source>
        <dbReference type="ARBA" id="ARBA00022958"/>
    </source>
</evidence>
<evidence type="ECO:0000256" key="1">
    <source>
        <dbReference type="ARBA" id="ARBA00022448"/>
    </source>
</evidence>
<evidence type="ECO:0000256" key="11">
    <source>
        <dbReference type="HAMAP-Rule" id="MF_00276"/>
    </source>
</evidence>
<sequence length="192" mass="19636">MNAIIRPALVLFAVLSAICGLLYPLAVTGIGQAVFPRQAEGSMLAIAGKDVGSELIGQSFSSPRYFWGRPSATTPMPNNAAGSGGSNLGATNPALAVAVRERLAALGPAGANTPVPVDLVTASASGIDPDISINAAVYQAARVAAARNVPLQRVLAVVDTLRQDRILGLFGEPRINVLALNLALDGKAAQSR</sequence>
<evidence type="ECO:0000256" key="3">
    <source>
        <dbReference type="ARBA" id="ARBA00022538"/>
    </source>
</evidence>
<dbReference type="NCBIfam" id="NF001454">
    <property type="entry name" value="PRK00315.1"/>
    <property type="match status" value="1"/>
</dbReference>
<accession>A0ABT2CUZ8</accession>
<organism evidence="12 13">
    <name type="scientific">Massilia terrae</name>
    <dbReference type="NCBI Taxonomy" id="1811224"/>
    <lineage>
        <taxon>Bacteria</taxon>
        <taxon>Pseudomonadati</taxon>
        <taxon>Pseudomonadota</taxon>
        <taxon>Betaproteobacteria</taxon>
        <taxon>Burkholderiales</taxon>
        <taxon>Oxalobacteraceae</taxon>
        <taxon>Telluria group</taxon>
        <taxon>Massilia</taxon>
    </lineage>
</organism>
<evidence type="ECO:0000256" key="8">
    <source>
        <dbReference type="ARBA" id="ARBA00022989"/>
    </source>
</evidence>
<keyword evidence="8 11" id="KW-1133">Transmembrane helix</keyword>
<dbReference type="HAMAP" id="MF_00276">
    <property type="entry name" value="KdpC"/>
    <property type="match status" value="1"/>
</dbReference>
<dbReference type="Pfam" id="PF02669">
    <property type="entry name" value="KdpC"/>
    <property type="match status" value="1"/>
</dbReference>
<evidence type="ECO:0000256" key="5">
    <source>
        <dbReference type="ARBA" id="ARBA00022741"/>
    </source>
</evidence>
<comment type="subunit">
    <text evidence="11">The system is composed of three essential subunits: KdpA, KdpB and KdpC.</text>
</comment>
<evidence type="ECO:0000256" key="2">
    <source>
        <dbReference type="ARBA" id="ARBA00022475"/>
    </source>
</evidence>
<proteinExistence type="inferred from homology"/>
<keyword evidence="5 11" id="KW-0547">Nucleotide-binding</keyword>
<protein>
    <recommendedName>
        <fullName evidence="11">Potassium-transporting ATPase KdpC subunit</fullName>
    </recommendedName>
    <alternativeName>
        <fullName evidence="11">ATP phosphohydrolase [potassium-transporting] C chain</fullName>
    </alternativeName>
    <alternativeName>
        <fullName evidence="11">Potassium-binding and translocating subunit C</fullName>
    </alternativeName>
    <alternativeName>
        <fullName evidence="11">Potassium-translocating ATPase C chain</fullName>
    </alternativeName>
</protein>
<evidence type="ECO:0000256" key="10">
    <source>
        <dbReference type="ARBA" id="ARBA00023136"/>
    </source>
</evidence>
<evidence type="ECO:0000313" key="12">
    <source>
        <dbReference type="EMBL" id="MCS0657426.1"/>
    </source>
</evidence>
<keyword evidence="7 11" id="KW-0630">Potassium</keyword>
<name>A0ABT2CUZ8_9BURK</name>